<keyword evidence="3" id="KW-0274">FAD</keyword>
<evidence type="ECO:0000256" key="1">
    <source>
        <dbReference type="ARBA" id="ARBA00001974"/>
    </source>
</evidence>
<name>A0A160T9Z1_9ZZZZ</name>
<accession>A0A160T9Z1</accession>
<dbReference type="EMBL" id="CZQC01000034">
    <property type="protein sequence ID" value="CUS41040.1"/>
    <property type="molecule type" value="Genomic_DNA"/>
</dbReference>
<keyword evidence="6" id="KW-0560">Oxidoreductase</keyword>
<evidence type="ECO:0000259" key="5">
    <source>
        <dbReference type="Pfam" id="PF18267"/>
    </source>
</evidence>
<dbReference type="InterPro" id="IPR050260">
    <property type="entry name" value="FAD-bd_OxRdtase"/>
</dbReference>
<evidence type="ECO:0000256" key="3">
    <source>
        <dbReference type="ARBA" id="ARBA00022827"/>
    </source>
</evidence>
<dbReference type="Gene3D" id="3.50.50.60">
    <property type="entry name" value="FAD/NAD(P)-binding domain"/>
    <property type="match status" value="2"/>
</dbReference>
<gene>
    <name evidence="6" type="ORF">MGWOODY_Tha1931</name>
</gene>
<dbReference type="Pfam" id="PF07992">
    <property type="entry name" value="Pyr_redox_2"/>
    <property type="match status" value="1"/>
</dbReference>
<dbReference type="AlphaFoldDB" id="A0A160T9Z1"/>
<feature type="domain" description="NADH-rubredoxin oxidoreductase C-terminal" evidence="5">
    <location>
        <begin position="327"/>
        <end position="392"/>
    </location>
</feature>
<sequence>MTDNVLVIIGNGMASNRLLEELGTDHPYSQIHVLSDEPIAHYNRIMLSPLLADETTLEAITPHDATWYEEHRIAIHLDHAVSTIDKSAKKITCMNGNEFLYNALVFATGSRSAIPPLEGTDNRSVIGFRSMTDVDAMTERLADLEHATVIGAGLLGVEAAVGLRSRGVRVTLLHRNPVLMNRQLDETASQLLEHELIARGIDVITGATPQRLILTPAGDLAALELSKNGELITTPTQLVVFATGIIPNIELAASAGILTGRGICVNSKMETSEPNVYSLGECCEFDGTTYGLVAPIWDQAKVLARRLKTEDTDKSTLIDYIERTHLTKLKVSGLDVHSIGEFDATDDCEILDLKDLVDGIYKKLVIRNNRIIGVLCVGDVADSHWYFELMSENRDISAIRGQLILGQAYCAAA</sequence>
<dbReference type="InterPro" id="IPR036188">
    <property type="entry name" value="FAD/NAD-bd_sf"/>
</dbReference>
<dbReference type="Pfam" id="PF18267">
    <property type="entry name" value="Rubredoxin_C"/>
    <property type="match status" value="1"/>
</dbReference>
<dbReference type="PRINTS" id="PR00368">
    <property type="entry name" value="FADPNR"/>
</dbReference>
<dbReference type="InterPro" id="IPR023753">
    <property type="entry name" value="FAD/NAD-binding_dom"/>
</dbReference>
<dbReference type="PANTHER" id="PTHR43429:SF3">
    <property type="entry name" value="NITRITE REDUCTASE [NAD(P)H]"/>
    <property type="match status" value="1"/>
</dbReference>
<dbReference type="EC" id="1.7.1.4" evidence="6"/>
<dbReference type="PANTHER" id="PTHR43429">
    <property type="entry name" value="PYRIDINE NUCLEOTIDE-DISULFIDE OXIDOREDUCTASE DOMAIN-CONTAINING"/>
    <property type="match status" value="1"/>
</dbReference>
<organism evidence="6">
    <name type="scientific">hydrothermal vent metagenome</name>
    <dbReference type="NCBI Taxonomy" id="652676"/>
    <lineage>
        <taxon>unclassified sequences</taxon>
        <taxon>metagenomes</taxon>
        <taxon>ecological metagenomes</taxon>
    </lineage>
</organism>
<dbReference type="GO" id="GO:0008942">
    <property type="term" value="F:nitrite reductase [NAD(P)H] activity"/>
    <property type="evidence" value="ECO:0007669"/>
    <property type="project" value="UniProtKB-EC"/>
</dbReference>
<evidence type="ECO:0000313" key="6">
    <source>
        <dbReference type="EMBL" id="CUS41040.1"/>
    </source>
</evidence>
<feature type="domain" description="FAD/NAD(P)-binding" evidence="4">
    <location>
        <begin position="6"/>
        <end position="287"/>
    </location>
</feature>
<evidence type="ECO:0000256" key="2">
    <source>
        <dbReference type="ARBA" id="ARBA00022630"/>
    </source>
</evidence>
<dbReference type="InterPro" id="IPR016156">
    <property type="entry name" value="FAD/NAD-linked_Rdtase_dimer_sf"/>
</dbReference>
<dbReference type="PRINTS" id="PR00411">
    <property type="entry name" value="PNDRDTASEI"/>
</dbReference>
<evidence type="ECO:0000259" key="4">
    <source>
        <dbReference type="Pfam" id="PF07992"/>
    </source>
</evidence>
<comment type="cofactor">
    <cofactor evidence="1">
        <name>FAD</name>
        <dbReference type="ChEBI" id="CHEBI:57692"/>
    </cofactor>
</comment>
<keyword evidence="2" id="KW-0285">Flavoprotein</keyword>
<reference evidence="6" key="1">
    <citation type="submission" date="2015-10" db="EMBL/GenBank/DDBJ databases">
        <authorList>
            <person name="Gilbert D.G."/>
        </authorList>
    </citation>
    <scope>NUCLEOTIDE SEQUENCE</scope>
</reference>
<dbReference type="SUPFAM" id="SSF51905">
    <property type="entry name" value="FAD/NAD(P)-binding domain"/>
    <property type="match status" value="2"/>
</dbReference>
<dbReference type="InterPro" id="IPR041575">
    <property type="entry name" value="Rubredoxin_C"/>
</dbReference>
<dbReference type="Gene3D" id="3.30.390.30">
    <property type="match status" value="1"/>
</dbReference>
<proteinExistence type="predicted"/>
<protein>
    <submittedName>
        <fullName evidence="6">Nitrite reductase [NAD(P)H] large subunit</fullName>
        <ecNumber evidence="6">1.7.1.4</ecNumber>
    </submittedName>
</protein>